<dbReference type="Proteomes" id="UP000807025">
    <property type="component" value="Unassembled WGS sequence"/>
</dbReference>
<name>A0A9P5ZST6_PLEER</name>
<protein>
    <submittedName>
        <fullName evidence="3">Uncharacterized protein</fullName>
    </submittedName>
</protein>
<proteinExistence type="predicted"/>
<accession>A0A9P5ZST6</accession>
<dbReference type="EMBL" id="MU154583">
    <property type="protein sequence ID" value="KAF9493608.1"/>
    <property type="molecule type" value="Genomic_DNA"/>
</dbReference>
<feature type="region of interest" description="Disordered" evidence="1">
    <location>
        <begin position="56"/>
        <end position="103"/>
    </location>
</feature>
<evidence type="ECO:0000256" key="1">
    <source>
        <dbReference type="SAM" id="MobiDB-lite"/>
    </source>
</evidence>
<gene>
    <name evidence="3" type="ORF">BDN71DRAFT_1496963</name>
</gene>
<evidence type="ECO:0000256" key="2">
    <source>
        <dbReference type="SAM" id="SignalP"/>
    </source>
</evidence>
<feature type="signal peptide" evidence="2">
    <location>
        <begin position="1"/>
        <end position="19"/>
    </location>
</feature>
<organism evidence="3 4">
    <name type="scientific">Pleurotus eryngii</name>
    <name type="common">Boletus of the steppes</name>
    <dbReference type="NCBI Taxonomy" id="5323"/>
    <lineage>
        <taxon>Eukaryota</taxon>
        <taxon>Fungi</taxon>
        <taxon>Dikarya</taxon>
        <taxon>Basidiomycota</taxon>
        <taxon>Agaricomycotina</taxon>
        <taxon>Agaricomycetes</taxon>
        <taxon>Agaricomycetidae</taxon>
        <taxon>Agaricales</taxon>
        <taxon>Pleurotineae</taxon>
        <taxon>Pleurotaceae</taxon>
        <taxon>Pleurotus</taxon>
    </lineage>
</organism>
<feature type="chain" id="PRO_5040304029" evidence="2">
    <location>
        <begin position="20"/>
        <end position="103"/>
    </location>
</feature>
<comment type="caution">
    <text evidence="3">The sequence shown here is derived from an EMBL/GenBank/DDBJ whole genome shotgun (WGS) entry which is preliminary data.</text>
</comment>
<keyword evidence="2" id="KW-0732">Signal</keyword>
<feature type="compositionally biased region" description="Basic and acidic residues" evidence="1">
    <location>
        <begin position="67"/>
        <end position="103"/>
    </location>
</feature>
<evidence type="ECO:0000313" key="3">
    <source>
        <dbReference type="EMBL" id="KAF9493608.1"/>
    </source>
</evidence>
<keyword evidence="4" id="KW-1185">Reference proteome</keyword>
<dbReference type="AlphaFoldDB" id="A0A9P5ZST6"/>
<sequence length="103" mass="11578">MALAAFSLVIDIAYIQTMALSEAKRSLHAFQKPLWTRNTADTDWADLRTRTGNGTVTRMVKHNGNGKSERMRKGEHVADDDTKAEATEKQSKEAIKMRNGETR</sequence>
<reference evidence="3" key="1">
    <citation type="submission" date="2020-11" db="EMBL/GenBank/DDBJ databases">
        <authorList>
            <consortium name="DOE Joint Genome Institute"/>
            <person name="Ahrendt S."/>
            <person name="Riley R."/>
            <person name="Andreopoulos W."/>
            <person name="Labutti K."/>
            <person name="Pangilinan J."/>
            <person name="Ruiz-Duenas F.J."/>
            <person name="Barrasa J.M."/>
            <person name="Sanchez-Garcia M."/>
            <person name="Camarero S."/>
            <person name="Miyauchi S."/>
            <person name="Serrano A."/>
            <person name="Linde D."/>
            <person name="Babiker R."/>
            <person name="Drula E."/>
            <person name="Ayuso-Fernandez I."/>
            <person name="Pacheco R."/>
            <person name="Padilla G."/>
            <person name="Ferreira P."/>
            <person name="Barriuso J."/>
            <person name="Kellner H."/>
            <person name="Castanera R."/>
            <person name="Alfaro M."/>
            <person name="Ramirez L."/>
            <person name="Pisabarro A.G."/>
            <person name="Kuo A."/>
            <person name="Tritt A."/>
            <person name="Lipzen A."/>
            <person name="He G."/>
            <person name="Yan M."/>
            <person name="Ng V."/>
            <person name="Cullen D."/>
            <person name="Martin F."/>
            <person name="Rosso M.-N."/>
            <person name="Henrissat B."/>
            <person name="Hibbett D."/>
            <person name="Martinez A.T."/>
            <person name="Grigoriev I.V."/>
        </authorList>
    </citation>
    <scope>NUCLEOTIDE SEQUENCE</scope>
    <source>
        <strain evidence="3">ATCC 90797</strain>
    </source>
</reference>
<evidence type="ECO:0000313" key="4">
    <source>
        <dbReference type="Proteomes" id="UP000807025"/>
    </source>
</evidence>